<feature type="domain" description="RDD" evidence="7">
    <location>
        <begin position="5"/>
        <end position="108"/>
    </location>
</feature>
<dbReference type="Pfam" id="PF06271">
    <property type="entry name" value="RDD"/>
    <property type="match status" value="1"/>
</dbReference>
<keyword evidence="5 6" id="KW-0472">Membrane</keyword>
<evidence type="ECO:0000313" key="9">
    <source>
        <dbReference type="Proteomes" id="UP000290545"/>
    </source>
</evidence>
<protein>
    <recommendedName>
        <fullName evidence="7">RDD domain-containing protein</fullName>
    </recommendedName>
</protein>
<evidence type="ECO:0000256" key="4">
    <source>
        <dbReference type="ARBA" id="ARBA00022989"/>
    </source>
</evidence>
<dbReference type="InterPro" id="IPR010432">
    <property type="entry name" value="RDD"/>
</dbReference>
<comment type="caution">
    <text evidence="8">The sequence shown here is derived from an EMBL/GenBank/DDBJ whole genome shotgun (WGS) entry which is preliminary data.</text>
</comment>
<dbReference type="InterPro" id="IPR051791">
    <property type="entry name" value="Pra-immunoreactive"/>
</dbReference>
<keyword evidence="3 6" id="KW-0812">Transmembrane</keyword>
<evidence type="ECO:0000256" key="6">
    <source>
        <dbReference type="SAM" id="Phobius"/>
    </source>
</evidence>
<keyword evidence="4 6" id="KW-1133">Transmembrane helix</keyword>
<keyword evidence="2" id="KW-1003">Cell membrane</keyword>
<keyword evidence="9" id="KW-1185">Reference proteome</keyword>
<feature type="transmembrane region" description="Helical" evidence="6">
    <location>
        <begin position="41"/>
        <end position="60"/>
    </location>
</feature>
<proteinExistence type="predicted"/>
<gene>
    <name evidence="8" type="ORF">ESB13_10155</name>
</gene>
<evidence type="ECO:0000256" key="5">
    <source>
        <dbReference type="ARBA" id="ARBA00023136"/>
    </source>
</evidence>
<comment type="subcellular location">
    <subcellularLocation>
        <location evidence="1">Cell membrane</location>
        <topology evidence="1">Multi-pass membrane protein</topology>
    </subcellularLocation>
</comment>
<organism evidence="8 9">
    <name type="scientific">Filimonas effusa</name>
    <dbReference type="NCBI Taxonomy" id="2508721"/>
    <lineage>
        <taxon>Bacteria</taxon>
        <taxon>Pseudomonadati</taxon>
        <taxon>Bacteroidota</taxon>
        <taxon>Chitinophagia</taxon>
        <taxon>Chitinophagales</taxon>
        <taxon>Chitinophagaceae</taxon>
        <taxon>Filimonas</taxon>
    </lineage>
</organism>
<dbReference type="EMBL" id="SDHZ01000001">
    <property type="protein sequence ID" value="RXK87120.1"/>
    <property type="molecule type" value="Genomic_DNA"/>
</dbReference>
<evidence type="ECO:0000256" key="3">
    <source>
        <dbReference type="ARBA" id="ARBA00022692"/>
    </source>
</evidence>
<dbReference type="RefSeq" id="WP_129002870.1">
    <property type="nucleotide sequence ID" value="NZ_SDHZ01000001.1"/>
</dbReference>
<feature type="transmembrane region" description="Helical" evidence="6">
    <location>
        <begin position="12"/>
        <end position="35"/>
    </location>
</feature>
<evidence type="ECO:0000256" key="2">
    <source>
        <dbReference type="ARBA" id="ARBA00022475"/>
    </source>
</evidence>
<reference evidence="8 9" key="1">
    <citation type="submission" date="2019-01" db="EMBL/GenBank/DDBJ databases">
        <title>Filimonas sp. strain TTM-71.</title>
        <authorList>
            <person name="Chen W.-M."/>
        </authorList>
    </citation>
    <scope>NUCLEOTIDE SEQUENCE [LARGE SCALE GENOMIC DNA]</scope>
    <source>
        <strain evidence="8 9">TTM-71</strain>
    </source>
</reference>
<dbReference type="GO" id="GO:0005886">
    <property type="term" value="C:plasma membrane"/>
    <property type="evidence" value="ECO:0007669"/>
    <property type="project" value="UniProtKB-SubCell"/>
</dbReference>
<name>A0A4Q1DCM9_9BACT</name>
<dbReference type="AlphaFoldDB" id="A0A4Q1DCM9"/>
<dbReference type="OrthoDB" id="762068at2"/>
<evidence type="ECO:0000313" key="8">
    <source>
        <dbReference type="EMBL" id="RXK87120.1"/>
    </source>
</evidence>
<evidence type="ECO:0000259" key="7">
    <source>
        <dbReference type="Pfam" id="PF06271"/>
    </source>
</evidence>
<accession>A0A4Q1DCM9</accession>
<dbReference type="PANTHER" id="PTHR36115">
    <property type="entry name" value="PROLINE-RICH ANTIGEN HOMOLOG-RELATED"/>
    <property type="match status" value="1"/>
</dbReference>
<dbReference type="Proteomes" id="UP000290545">
    <property type="component" value="Unassembled WGS sequence"/>
</dbReference>
<sequence length="126" mass="15012">MIKVGIGTRVLNFLVDTFLLFWLAYAAYKVGYFYAFFYKAWFFPFYYYFFAMQFLYYFIFESVFSRTPAKWLTLSRVVTSTGKRPSLAQIFIRSLARILPVDCFFIPFLEKTLHDAISKTEVVEVQ</sequence>
<evidence type="ECO:0000256" key="1">
    <source>
        <dbReference type="ARBA" id="ARBA00004651"/>
    </source>
</evidence>